<evidence type="ECO:0000313" key="2">
    <source>
        <dbReference type="Proteomes" id="UP000198460"/>
    </source>
</evidence>
<proteinExistence type="predicted"/>
<reference evidence="1 2" key="1">
    <citation type="submission" date="2017-04" db="EMBL/GenBank/DDBJ databases">
        <authorList>
            <person name="Afonso C.L."/>
            <person name="Miller P.J."/>
            <person name="Scott M.A."/>
            <person name="Spackman E."/>
            <person name="Goraichik I."/>
            <person name="Dimitrov K.M."/>
            <person name="Suarez D.L."/>
            <person name="Swayne D.E."/>
        </authorList>
    </citation>
    <scope>NUCLEOTIDE SEQUENCE [LARGE SCALE GENOMIC DNA]</scope>
    <source>
        <strain evidence="1">LMG 28154</strain>
    </source>
</reference>
<dbReference type="EMBL" id="FXAN01000069">
    <property type="protein sequence ID" value="SMG01200.1"/>
    <property type="molecule type" value="Genomic_DNA"/>
</dbReference>
<name>A0A238H7M9_9BURK</name>
<protein>
    <submittedName>
        <fullName evidence="1">Uncharacterized protein</fullName>
    </submittedName>
</protein>
<sequence>MWTNATAGAWRGNRTALHCSAPHDYCARRAFLHRPDCVRDNGG</sequence>
<gene>
    <name evidence="1" type="ORF">BSIN_4234</name>
</gene>
<accession>A0A238H7M9</accession>
<dbReference type="Proteomes" id="UP000198460">
    <property type="component" value="Unassembled WGS sequence"/>
</dbReference>
<evidence type="ECO:0000313" key="1">
    <source>
        <dbReference type="EMBL" id="SMG01200.1"/>
    </source>
</evidence>
<dbReference type="AlphaFoldDB" id="A0A238H7M9"/>
<organism evidence="1 2">
    <name type="scientific">Burkholderia singularis</name>
    <dbReference type="NCBI Taxonomy" id="1503053"/>
    <lineage>
        <taxon>Bacteria</taxon>
        <taxon>Pseudomonadati</taxon>
        <taxon>Pseudomonadota</taxon>
        <taxon>Betaproteobacteria</taxon>
        <taxon>Burkholderiales</taxon>
        <taxon>Burkholderiaceae</taxon>
        <taxon>Burkholderia</taxon>
        <taxon>pseudomallei group</taxon>
    </lineage>
</organism>